<dbReference type="Pfam" id="PF22435">
    <property type="entry name" value="MRM3-like_sub_bind"/>
    <property type="match status" value="1"/>
</dbReference>
<comment type="similarity">
    <text evidence="1">Belongs to the class IV-like SAM-binding methyltransferase superfamily. RNA methyltransferase TrmH family.</text>
</comment>
<comment type="caution">
    <text evidence="5">The sequence shown here is derived from an EMBL/GenBank/DDBJ whole genome shotgun (WGS) entry which is preliminary data.</text>
</comment>
<dbReference type="InterPro" id="IPR029028">
    <property type="entry name" value="Alpha/beta_knot_MTases"/>
</dbReference>
<dbReference type="InterPro" id="IPR029026">
    <property type="entry name" value="tRNA_m1G_MTases_N"/>
</dbReference>
<dbReference type="CDD" id="cd18095">
    <property type="entry name" value="SpoU-like_rRNA-MTase"/>
    <property type="match status" value="1"/>
</dbReference>
<feature type="domain" description="RNA 2-O ribose methyltransferase substrate binding" evidence="4">
    <location>
        <begin position="31"/>
        <end position="106"/>
    </location>
</feature>
<dbReference type="EMBL" id="LTBB01000001">
    <property type="protein sequence ID" value="KYH30187.1"/>
    <property type="molecule type" value="Genomic_DNA"/>
</dbReference>
<dbReference type="Pfam" id="PF00588">
    <property type="entry name" value="SpoU_methylase"/>
    <property type="match status" value="1"/>
</dbReference>
<dbReference type="PATRIC" id="fig|1121305.3.peg.127"/>
<evidence type="ECO:0000313" key="5">
    <source>
        <dbReference type="EMBL" id="KYH30187.1"/>
    </source>
</evidence>
<keyword evidence="6" id="KW-1185">Reference proteome</keyword>
<dbReference type="PANTHER" id="PTHR43191">
    <property type="entry name" value="RRNA METHYLTRANSFERASE 3"/>
    <property type="match status" value="1"/>
</dbReference>
<dbReference type="SUPFAM" id="SSF55315">
    <property type="entry name" value="L30e-like"/>
    <property type="match status" value="1"/>
</dbReference>
<dbReference type="AlphaFoldDB" id="A0A151AS28"/>
<dbReference type="GO" id="GO:0008173">
    <property type="term" value="F:RNA methyltransferase activity"/>
    <property type="evidence" value="ECO:0007669"/>
    <property type="project" value="InterPro"/>
</dbReference>
<dbReference type="InterPro" id="IPR013123">
    <property type="entry name" value="SpoU_subst-bd"/>
</dbReference>
<reference evidence="5 6" key="1">
    <citation type="submission" date="2016-02" db="EMBL/GenBank/DDBJ databases">
        <title>Genome sequence of Clostridium colicanis DSM 13634.</title>
        <authorList>
            <person name="Poehlein A."/>
            <person name="Daniel R."/>
        </authorList>
    </citation>
    <scope>NUCLEOTIDE SEQUENCE [LARGE SCALE GENOMIC DNA]</scope>
    <source>
        <strain evidence="5 6">DSM 13634</strain>
    </source>
</reference>
<protein>
    <submittedName>
        <fullName evidence="5">23S rRNA (Uridine(2479)-2'-O)-methyltransferase</fullName>
        <ecNumber evidence="5">2.1.1.208</ecNumber>
    </submittedName>
</protein>
<dbReference type="GO" id="GO:0005737">
    <property type="term" value="C:cytoplasm"/>
    <property type="evidence" value="ECO:0007669"/>
    <property type="project" value="UniProtKB-ARBA"/>
</dbReference>
<dbReference type="SMART" id="SM00967">
    <property type="entry name" value="SpoU_sub_bind"/>
    <property type="match status" value="1"/>
</dbReference>
<sequence length="264" mass="29470">MDTIESKDNSLIKEVKKLNKKKYRIENQQFIIEGFRFVEEALKSSFEVPYIFISENALDKYREFGIDKLIQNNTKINCIKASLLKELCNTENPQGILAVVNNKKVNIANKEGFYVLADKVQDPGNMGTIIRSAHASGALGVIVTKGTVDVYNDKTLRSTMGSIFNIPIIEDDNFKIIKDLKSNGFKIIVSSLDTENNFYDVDLTGKVVICVGNEGNGISKELYELNDEKVKIPMPGGAESLNAAVAASIMMYEAVRQKEKQKNI</sequence>
<keyword evidence="2 5" id="KW-0489">Methyltransferase</keyword>
<dbReference type="Gene3D" id="3.40.1280.10">
    <property type="match status" value="1"/>
</dbReference>
<dbReference type="GO" id="GO:0032259">
    <property type="term" value="P:methylation"/>
    <property type="evidence" value="ECO:0007669"/>
    <property type="project" value="UniProtKB-KW"/>
</dbReference>
<dbReference type="GO" id="GO:0003723">
    <property type="term" value="F:RNA binding"/>
    <property type="evidence" value="ECO:0007669"/>
    <property type="project" value="InterPro"/>
</dbReference>
<gene>
    <name evidence="5" type="primary">aviRb</name>
    <name evidence="5" type="ORF">CLCOL_01250</name>
</gene>
<accession>A0A151AS28</accession>
<dbReference type="InterPro" id="IPR029064">
    <property type="entry name" value="Ribosomal_eL30-like_sf"/>
</dbReference>
<evidence type="ECO:0000256" key="2">
    <source>
        <dbReference type="ARBA" id="ARBA00022603"/>
    </source>
</evidence>
<dbReference type="EC" id="2.1.1.208" evidence="5"/>
<dbReference type="STRING" id="1121305.CLCOL_01250"/>
<dbReference type="RefSeq" id="WP_061857077.1">
    <property type="nucleotide sequence ID" value="NZ_LTBB01000001.1"/>
</dbReference>
<dbReference type="SUPFAM" id="SSF75217">
    <property type="entry name" value="alpha/beta knot"/>
    <property type="match status" value="1"/>
</dbReference>
<dbReference type="GO" id="GO:0006396">
    <property type="term" value="P:RNA processing"/>
    <property type="evidence" value="ECO:0007669"/>
    <property type="project" value="InterPro"/>
</dbReference>
<proteinExistence type="inferred from homology"/>
<dbReference type="PANTHER" id="PTHR43191:SF2">
    <property type="entry name" value="RRNA METHYLTRANSFERASE 3, MITOCHONDRIAL"/>
    <property type="match status" value="1"/>
</dbReference>
<evidence type="ECO:0000313" key="6">
    <source>
        <dbReference type="Proteomes" id="UP000075374"/>
    </source>
</evidence>
<name>A0A151AS28_9CLOT</name>
<evidence type="ECO:0000256" key="1">
    <source>
        <dbReference type="ARBA" id="ARBA00007228"/>
    </source>
</evidence>
<dbReference type="Gene3D" id="3.30.1330.30">
    <property type="match status" value="1"/>
</dbReference>
<dbReference type="InterPro" id="IPR051259">
    <property type="entry name" value="rRNA_Methyltransferase"/>
</dbReference>
<evidence type="ECO:0000256" key="3">
    <source>
        <dbReference type="ARBA" id="ARBA00022679"/>
    </source>
</evidence>
<organism evidence="5 6">
    <name type="scientific">Clostridium colicanis DSM 13634</name>
    <dbReference type="NCBI Taxonomy" id="1121305"/>
    <lineage>
        <taxon>Bacteria</taxon>
        <taxon>Bacillati</taxon>
        <taxon>Bacillota</taxon>
        <taxon>Clostridia</taxon>
        <taxon>Eubacteriales</taxon>
        <taxon>Clostridiaceae</taxon>
        <taxon>Clostridium</taxon>
    </lineage>
</organism>
<keyword evidence="3 5" id="KW-0808">Transferase</keyword>
<dbReference type="Proteomes" id="UP000075374">
    <property type="component" value="Unassembled WGS sequence"/>
</dbReference>
<evidence type="ECO:0000259" key="4">
    <source>
        <dbReference type="SMART" id="SM00967"/>
    </source>
</evidence>
<dbReference type="InterPro" id="IPR001537">
    <property type="entry name" value="SpoU_MeTrfase"/>
</dbReference>
<dbReference type="InterPro" id="IPR053888">
    <property type="entry name" value="MRM3-like_sub_bind"/>
</dbReference>